<dbReference type="EMBL" id="KB469303">
    <property type="protein sequence ID" value="EPQ54557.1"/>
    <property type="molecule type" value="Genomic_DNA"/>
</dbReference>
<dbReference type="Proteomes" id="UP000030669">
    <property type="component" value="Unassembled WGS sequence"/>
</dbReference>
<dbReference type="KEGG" id="gtr:GLOTRDRAFT_139119"/>
<dbReference type="OrthoDB" id="3515175at2759"/>
<dbReference type="Gene3D" id="3.80.10.10">
    <property type="entry name" value="Ribonuclease Inhibitor"/>
    <property type="match status" value="1"/>
</dbReference>
<evidence type="ECO:0000313" key="1">
    <source>
        <dbReference type="EMBL" id="EPQ54557.1"/>
    </source>
</evidence>
<accession>S7Q4X6</accession>
<dbReference type="STRING" id="670483.S7Q4X6"/>
<dbReference type="HOGENOM" id="CLU_017203_0_0_1"/>
<keyword evidence="2" id="KW-1185">Reference proteome</keyword>
<dbReference type="SUPFAM" id="SSF52047">
    <property type="entry name" value="RNI-like"/>
    <property type="match status" value="1"/>
</dbReference>
<dbReference type="OMA" id="ALHHQWC"/>
<organism evidence="1 2">
    <name type="scientific">Gloeophyllum trabeum (strain ATCC 11539 / FP-39264 / Madison 617)</name>
    <name type="common">Brown rot fungus</name>
    <dbReference type="NCBI Taxonomy" id="670483"/>
    <lineage>
        <taxon>Eukaryota</taxon>
        <taxon>Fungi</taxon>
        <taxon>Dikarya</taxon>
        <taxon>Basidiomycota</taxon>
        <taxon>Agaricomycotina</taxon>
        <taxon>Agaricomycetes</taxon>
        <taxon>Gloeophyllales</taxon>
        <taxon>Gloeophyllaceae</taxon>
        <taxon>Gloeophyllum</taxon>
    </lineage>
</organism>
<reference evidence="1 2" key="1">
    <citation type="journal article" date="2012" name="Science">
        <title>The Paleozoic origin of enzymatic lignin decomposition reconstructed from 31 fungal genomes.</title>
        <authorList>
            <person name="Floudas D."/>
            <person name="Binder M."/>
            <person name="Riley R."/>
            <person name="Barry K."/>
            <person name="Blanchette R.A."/>
            <person name="Henrissat B."/>
            <person name="Martinez A.T."/>
            <person name="Otillar R."/>
            <person name="Spatafora J.W."/>
            <person name="Yadav J.S."/>
            <person name="Aerts A."/>
            <person name="Benoit I."/>
            <person name="Boyd A."/>
            <person name="Carlson A."/>
            <person name="Copeland A."/>
            <person name="Coutinho P.M."/>
            <person name="de Vries R.P."/>
            <person name="Ferreira P."/>
            <person name="Findley K."/>
            <person name="Foster B."/>
            <person name="Gaskell J."/>
            <person name="Glotzer D."/>
            <person name="Gorecki P."/>
            <person name="Heitman J."/>
            <person name="Hesse C."/>
            <person name="Hori C."/>
            <person name="Igarashi K."/>
            <person name="Jurgens J.A."/>
            <person name="Kallen N."/>
            <person name="Kersten P."/>
            <person name="Kohler A."/>
            <person name="Kuees U."/>
            <person name="Kumar T.K.A."/>
            <person name="Kuo A."/>
            <person name="LaButti K."/>
            <person name="Larrondo L.F."/>
            <person name="Lindquist E."/>
            <person name="Ling A."/>
            <person name="Lombard V."/>
            <person name="Lucas S."/>
            <person name="Lundell T."/>
            <person name="Martin R."/>
            <person name="McLaughlin D.J."/>
            <person name="Morgenstern I."/>
            <person name="Morin E."/>
            <person name="Murat C."/>
            <person name="Nagy L.G."/>
            <person name="Nolan M."/>
            <person name="Ohm R.A."/>
            <person name="Patyshakuliyeva A."/>
            <person name="Rokas A."/>
            <person name="Ruiz-Duenas F.J."/>
            <person name="Sabat G."/>
            <person name="Salamov A."/>
            <person name="Samejima M."/>
            <person name="Schmutz J."/>
            <person name="Slot J.C."/>
            <person name="St John F."/>
            <person name="Stenlid J."/>
            <person name="Sun H."/>
            <person name="Sun S."/>
            <person name="Syed K."/>
            <person name="Tsang A."/>
            <person name="Wiebenga A."/>
            <person name="Young D."/>
            <person name="Pisabarro A."/>
            <person name="Eastwood D.C."/>
            <person name="Martin F."/>
            <person name="Cullen D."/>
            <person name="Grigoriev I.V."/>
            <person name="Hibbett D.S."/>
        </authorList>
    </citation>
    <scope>NUCLEOTIDE SEQUENCE [LARGE SCALE GENOMIC DNA]</scope>
    <source>
        <strain evidence="1 2">ATCC 11539</strain>
    </source>
</reference>
<dbReference type="AlphaFoldDB" id="S7Q4X6"/>
<dbReference type="eggNOG" id="ENOG502SP5P">
    <property type="taxonomic scope" value="Eukaryota"/>
</dbReference>
<protein>
    <submittedName>
        <fullName evidence="1">Uncharacterized protein</fullName>
    </submittedName>
</protein>
<gene>
    <name evidence="1" type="ORF">GLOTRDRAFT_139119</name>
</gene>
<evidence type="ECO:0000313" key="2">
    <source>
        <dbReference type="Proteomes" id="UP000030669"/>
    </source>
</evidence>
<proteinExistence type="predicted"/>
<dbReference type="InterPro" id="IPR032675">
    <property type="entry name" value="LRR_dom_sf"/>
</dbReference>
<sequence length="659" mass="72750">MKEDRGPWSTRSVDSFVWSMDPCQQPFTDPIKIQESGTILTPDAGRATLLEPEARPPSVHPMATSAHRIFAVASIRPSGFPVGEAKYRCVAALRTERCSGIVAVKAMLRCLILAGQRENAEVIRAELRTIDGKYGRWGGDPKIPDVPCPYVAFVLGAAYTTDLSTPGDFYYSHASFLSADIGSTEAGPDDDGISVIDLTDPFHPTYCFVSVQGLGTSLQPPLLHPLSAAQYLRAYFPSPAGLVNIEAEIRPVLPIIRSYKILDRQALFEAWQAEYGSEIFRLSIDIAGPSPQHIASLADMAIAPAMEHAVQTDDFSGIAEALIMPGRAKVVRHLLKSMQAIPNSAIPVVLQLLPTDEIREGRLDLSGFDLSTEQIQEVIAYAGQHIGWLDISFNPKVSATTVHNVIMALPRLRRLVLMGCSGLSGEDLTALFRRERHLFANMECIVHPFVFSFHSSPMNCLSVVTLATDHGAVAVSVPFATPRCIVQNLVDYLKTFMPREGVVFPTASTRPWIARAAFAAAPRRRGQSWNERSLVCIPAFSGAVFDGEGWMFLLKDDTARARKTWGFIRLRPSLEGGHRPHTDPIQPHDVRHVDDGSALTWEIHGLPSFLDIISQGQETAPDEAVRELEATLERLRQERGWELMNYEDIPVDEFQALRQ</sequence>
<dbReference type="RefSeq" id="XP_007866846.1">
    <property type="nucleotide sequence ID" value="XM_007868655.1"/>
</dbReference>
<name>S7Q4X6_GLOTA</name>
<dbReference type="GeneID" id="19304171"/>